<feature type="transmembrane region" description="Helical" evidence="9">
    <location>
        <begin position="494"/>
        <end position="518"/>
    </location>
</feature>
<organism evidence="11 12">
    <name type="scientific">Phyllachora maydis</name>
    <dbReference type="NCBI Taxonomy" id="1825666"/>
    <lineage>
        <taxon>Eukaryota</taxon>
        <taxon>Fungi</taxon>
        <taxon>Dikarya</taxon>
        <taxon>Ascomycota</taxon>
        <taxon>Pezizomycotina</taxon>
        <taxon>Sordariomycetes</taxon>
        <taxon>Sordariomycetidae</taxon>
        <taxon>Phyllachorales</taxon>
        <taxon>Phyllachoraceae</taxon>
        <taxon>Phyllachora</taxon>
    </lineage>
</organism>
<evidence type="ECO:0000256" key="4">
    <source>
        <dbReference type="ARBA" id="ARBA00022692"/>
    </source>
</evidence>
<evidence type="ECO:0000256" key="5">
    <source>
        <dbReference type="ARBA" id="ARBA00022970"/>
    </source>
</evidence>
<feature type="transmembrane region" description="Helical" evidence="9">
    <location>
        <begin position="538"/>
        <end position="557"/>
    </location>
</feature>
<evidence type="ECO:0000313" key="12">
    <source>
        <dbReference type="Proteomes" id="UP001217918"/>
    </source>
</evidence>
<keyword evidence="5" id="KW-0029">Amino-acid transport</keyword>
<evidence type="ECO:0000256" key="7">
    <source>
        <dbReference type="ARBA" id="ARBA00023136"/>
    </source>
</evidence>
<feature type="compositionally biased region" description="Low complexity" evidence="8">
    <location>
        <begin position="1"/>
        <end position="19"/>
    </location>
</feature>
<keyword evidence="3" id="KW-0813">Transport</keyword>
<keyword evidence="6 9" id="KW-1133">Transmembrane helix</keyword>
<comment type="similarity">
    <text evidence="2">Belongs to the amino acid/polyamine transporter 2 family.</text>
</comment>
<keyword evidence="4 9" id="KW-0812">Transmembrane</keyword>
<dbReference type="Proteomes" id="UP001217918">
    <property type="component" value="Unassembled WGS sequence"/>
</dbReference>
<dbReference type="AlphaFoldDB" id="A0AAD9MBI7"/>
<feature type="compositionally biased region" description="Basic and acidic residues" evidence="8">
    <location>
        <begin position="132"/>
        <end position="141"/>
    </location>
</feature>
<evidence type="ECO:0000313" key="11">
    <source>
        <dbReference type="EMBL" id="KAK2070157.1"/>
    </source>
</evidence>
<feature type="region of interest" description="Disordered" evidence="8">
    <location>
        <begin position="1"/>
        <end position="52"/>
    </location>
</feature>
<comment type="subcellular location">
    <subcellularLocation>
        <location evidence="1">Membrane</location>
        <topology evidence="1">Multi-pass membrane protein</topology>
    </subcellularLocation>
</comment>
<dbReference type="Pfam" id="PF01490">
    <property type="entry name" value="Aa_trans"/>
    <property type="match status" value="1"/>
</dbReference>
<keyword evidence="12" id="KW-1185">Reference proteome</keyword>
<feature type="compositionally biased region" description="Polar residues" evidence="8">
    <location>
        <begin position="144"/>
        <end position="153"/>
    </location>
</feature>
<feature type="transmembrane region" description="Helical" evidence="9">
    <location>
        <begin position="650"/>
        <end position="672"/>
    </location>
</feature>
<feature type="transmembrane region" description="Helical" evidence="9">
    <location>
        <begin position="383"/>
        <end position="405"/>
    </location>
</feature>
<evidence type="ECO:0000259" key="10">
    <source>
        <dbReference type="Pfam" id="PF01490"/>
    </source>
</evidence>
<evidence type="ECO:0000256" key="2">
    <source>
        <dbReference type="ARBA" id="ARBA00008066"/>
    </source>
</evidence>
<name>A0AAD9MBI7_9PEZI</name>
<evidence type="ECO:0000256" key="1">
    <source>
        <dbReference type="ARBA" id="ARBA00004141"/>
    </source>
</evidence>
<feature type="transmembrane region" description="Helical" evidence="9">
    <location>
        <begin position="309"/>
        <end position="330"/>
    </location>
</feature>
<accession>A0AAD9MBI7</accession>
<evidence type="ECO:0000256" key="9">
    <source>
        <dbReference type="SAM" id="Phobius"/>
    </source>
</evidence>
<sequence length="688" mass="73981">MSQRSGSSSSSSSSSSVSSAENRNRIRSEDDDLETAALLQDGGGGPGLRHRRSSVTNRLTALTDIGGVNSFRSFTKSWRRAAGFAEAIPQRPNFVFAPDQEPIATHDAIEYDPAAAAADVGGEPLEATASRDQPEPARDDGSEPSFTTANANGPGSRRAREREPKNAENELMLAFRVGSQTSASGSVFDVPPHLATPSIIGSYGSFRSYGTTTSSDPARPSMREAAAMWREQQGAASQPQPPLQLQLQLQLPTDEAAPLLVKEVEQDGKMVLTVEGQSTLPQTIFNSINVLVGVGLLSLPLGLKYSGWLVGMVFLFLAAVTTAYTARLLAKCMDLDASLITFSDIAYHSFGSRARLVTSVLFTLELVAACVALIVLFADSLRLLFPGFLSTTEWKVFCFFVLIPLSFLPMRLLSYTSLLGIVACLSIVIIILLDGVIKPTAPGSLIDPARTYVFPANWMTVPLAFGLLMSPWAGHSVFPSIYRDMRHGYKYPKALRVTFCFTYLLDATTAVAGLLMFGDAVGDEITSNILQTSGYPQTLKISMCIFIAIIPLTKTPLNARPITTMLEALLGLQKRNDPPHAPQVTLRSIARAAVAVASLLCFTVVAVIFPSFDSVMAFMGSALSFTICVTLPIAFTLKLFPNGFSRQEKAVMWCTMTVSTVLSVVGTVWAFLPKSIIGAKPGPAMDSL</sequence>
<feature type="transmembrane region" description="Helical" evidence="9">
    <location>
        <begin position="452"/>
        <end position="473"/>
    </location>
</feature>
<feature type="region of interest" description="Disordered" evidence="8">
    <location>
        <begin position="126"/>
        <end position="164"/>
    </location>
</feature>
<reference evidence="11" key="1">
    <citation type="journal article" date="2023" name="Mol. Plant Microbe Interact.">
        <title>Elucidating the Obligate Nature and Biological Capacity of an Invasive Fungal Corn Pathogen.</title>
        <authorList>
            <person name="MacCready J.S."/>
            <person name="Roggenkamp E.M."/>
            <person name="Gdanetz K."/>
            <person name="Chilvers M.I."/>
        </authorList>
    </citation>
    <scope>NUCLEOTIDE SEQUENCE</scope>
    <source>
        <strain evidence="11">PM02</strain>
    </source>
</reference>
<proteinExistence type="inferred from homology"/>
<evidence type="ECO:0000256" key="3">
    <source>
        <dbReference type="ARBA" id="ARBA00022448"/>
    </source>
</evidence>
<protein>
    <recommendedName>
        <fullName evidence="10">Amino acid transporter transmembrane domain-containing protein</fullName>
    </recommendedName>
</protein>
<keyword evidence="7 9" id="KW-0472">Membrane</keyword>
<dbReference type="GO" id="GO:0005774">
    <property type="term" value="C:vacuolar membrane"/>
    <property type="evidence" value="ECO:0007669"/>
    <property type="project" value="TreeGrafter"/>
</dbReference>
<evidence type="ECO:0000256" key="8">
    <source>
        <dbReference type="SAM" id="MobiDB-lite"/>
    </source>
</evidence>
<feature type="transmembrane region" description="Helical" evidence="9">
    <location>
        <begin position="615"/>
        <end position="638"/>
    </location>
</feature>
<feature type="domain" description="Amino acid transporter transmembrane" evidence="10">
    <location>
        <begin position="277"/>
        <end position="669"/>
    </location>
</feature>
<comment type="caution">
    <text evidence="11">The sequence shown here is derived from an EMBL/GenBank/DDBJ whole genome shotgun (WGS) entry which is preliminary data.</text>
</comment>
<dbReference type="EMBL" id="JAQQPM010000003">
    <property type="protein sequence ID" value="KAK2070157.1"/>
    <property type="molecule type" value="Genomic_DNA"/>
</dbReference>
<dbReference type="PANTHER" id="PTHR22950">
    <property type="entry name" value="AMINO ACID TRANSPORTER"/>
    <property type="match status" value="1"/>
</dbReference>
<feature type="transmembrane region" description="Helical" evidence="9">
    <location>
        <begin position="412"/>
        <end position="432"/>
    </location>
</feature>
<evidence type="ECO:0000256" key="6">
    <source>
        <dbReference type="ARBA" id="ARBA00022989"/>
    </source>
</evidence>
<dbReference type="GO" id="GO:0015179">
    <property type="term" value="F:L-amino acid transmembrane transporter activity"/>
    <property type="evidence" value="ECO:0007669"/>
    <property type="project" value="TreeGrafter"/>
</dbReference>
<dbReference type="InterPro" id="IPR013057">
    <property type="entry name" value="AA_transpt_TM"/>
</dbReference>
<dbReference type="PANTHER" id="PTHR22950:SF692">
    <property type="entry name" value="TRANSMEMBRANE AMINO ACID TRANSPORTER FAMILY PROTEIN"/>
    <property type="match status" value="1"/>
</dbReference>
<feature type="transmembrane region" description="Helical" evidence="9">
    <location>
        <begin position="356"/>
        <end position="377"/>
    </location>
</feature>
<feature type="transmembrane region" description="Helical" evidence="9">
    <location>
        <begin position="589"/>
        <end position="609"/>
    </location>
</feature>
<gene>
    <name evidence="11" type="ORF">P8C59_004677</name>
</gene>